<keyword evidence="6" id="KW-1185">Reference proteome</keyword>
<dbReference type="CDD" id="cd06558">
    <property type="entry name" value="crotonase-like"/>
    <property type="match status" value="1"/>
</dbReference>
<dbReference type="Gene3D" id="1.10.12.10">
    <property type="entry name" value="Lyase 2-enoyl-coa Hydratase, Chain A, domain 2"/>
    <property type="match status" value="1"/>
</dbReference>
<evidence type="ECO:0000256" key="3">
    <source>
        <dbReference type="ARBA" id="ARBA00023239"/>
    </source>
</evidence>
<comment type="similarity">
    <text evidence="1 4">Belongs to the enoyl-CoA hydratase/isomerase family.</text>
</comment>
<name>A0A285E692_9ACTN</name>
<dbReference type="PANTHER" id="PTHR11941">
    <property type="entry name" value="ENOYL-COA HYDRATASE-RELATED"/>
    <property type="match status" value="1"/>
</dbReference>
<dbReference type="RefSeq" id="WP_097203930.1">
    <property type="nucleotide sequence ID" value="NZ_JACHXB010000001.1"/>
</dbReference>
<evidence type="ECO:0000313" key="5">
    <source>
        <dbReference type="EMBL" id="SNX94629.1"/>
    </source>
</evidence>
<dbReference type="InterPro" id="IPR018376">
    <property type="entry name" value="Enoyl-CoA_hyd/isom_CS"/>
</dbReference>
<dbReference type="InterPro" id="IPR001753">
    <property type="entry name" value="Enoyl-CoA_hydra/iso"/>
</dbReference>
<sequence length="265" mass="27300">MTAGTSEPAATLERRGRVGLITFNRPHAMNAVNSDLAGAVGGFLEEIDGDPGLRVAVVTGAGRAFCAGADLKDVAAGRDVGAPGHPEWGFAGLVEHEFAKPLIAAVNGYALGGGAEIVLASDLAVLSETASLGLPEVKRGLFAAAAGLINLPRQVPTKIAMEVALLGELVPADEALRWGLVNRVVPADQLLATALELAEKAASNAPGAMRTSKRIIRAALGRGAAWDGDVRTLQAEETVRTMASADALEGARAFAEKRQPQWADA</sequence>
<evidence type="ECO:0000256" key="4">
    <source>
        <dbReference type="RuleBase" id="RU003707"/>
    </source>
</evidence>
<dbReference type="InterPro" id="IPR029045">
    <property type="entry name" value="ClpP/crotonase-like_dom_sf"/>
</dbReference>
<evidence type="ECO:0000313" key="6">
    <source>
        <dbReference type="Proteomes" id="UP000219514"/>
    </source>
</evidence>
<organism evidence="5 6">
    <name type="scientific">Geodermatophilus sabuli</name>
    <dbReference type="NCBI Taxonomy" id="1564158"/>
    <lineage>
        <taxon>Bacteria</taxon>
        <taxon>Bacillati</taxon>
        <taxon>Actinomycetota</taxon>
        <taxon>Actinomycetes</taxon>
        <taxon>Geodermatophilales</taxon>
        <taxon>Geodermatophilaceae</taxon>
        <taxon>Geodermatophilus</taxon>
    </lineage>
</organism>
<dbReference type="EMBL" id="OBDO01000001">
    <property type="protein sequence ID" value="SNX94629.1"/>
    <property type="molecule type" value="Genomic_DNA"/>
</dbReference>
<reference evidence="5 6" key="1">
    <citation type="submission" date="2017-09" db="EMBL/GenBank/DDBJ databases">
        <authorList>
            <person name="Ehlers B."/>
            <person name="Leendertz F.H."/>
        </authorList>
    </citation>
    <scope>NUCLEOTIDE SEQUENCE [LARGE SCALE GENOMIC DNA]</scope>
    <source>
        <strain evidence="5 6">DSM 46844</strain>
    </source>
</reference>
<dbReference type="GO" id="GO:0006635">
    <property type="term" value="P:fatty acid beta-oxidation"/>
    <property type="evidence" value="ECO:0007669"/>
    <property type="project" value="TreeGrafter"/>
</dbReference>
<accession>A0A285E692</accession>
<dbReference type="Pfam" id="PF00378">
    <property type="entry name" value="ECH_1"/>
    <property type="match status" value="1"/>
</dbReference>
<evidence type="ECO:0000256" key="1">
    <source>
        <dbReference type="ARBA" id="ARBA00005254"/>
    </source>
</evidence>
<evidence type="ECO:0000256" key="2">
    <source>
        <dbReference type="ARBA" id="ARBA00023098"/>
    </source>
</evidence>
<protein>
    <submittedName>
        <fullName evidence="5">Crotonobetainyl-CoA hydratase</fullName>
    </submittedName>
</protein>
<dbReference type="Gene3D" id="3.90.226.10">
    <property type="entry name" value="2-enoyl-CoA Hydratase, Chain A, domain 1"/>
    <property type="match status" value="1"/>
</dbReference>
<keyword evidence="3" id="KW-0456">Lyase</keyword>
<dbReference type="InterPro" id="IPR014748">
    <property type="entry name" value="Enoyl-CoA_hydra_C"/>
</dbReference>
<dbReference type="GO" id="GO:0016829">
    <property type="term" value="F:lyase activity"/>
    <property type="evidence" value="ECO:0007669"/>
    <property type="project" value="UniProtKB-KW"/>
</dbReference>
<dbReference type="PROSITE" id="PS00166">
    <property type="entry name" value="ENOYL_COA_HYDRATASE"/>
    <property type="match status" value="1"/>
</dbReference>
<dbReference type="AlphaFoldDB" id="A0A285E692"/>
<dbReference type="SUPFAM" id="SSF52096">
    <property type="entry name" value="ClpP/crotonase"/>
    <property type="match status" value="1"/>
</dbReference>
<dbReference type="Proteomes" id="UP000219514">
    <property type="component" value="Unassembled WGS sequence"/>
</dbReference>
<keyword evidence="2" id="KW-0443">Lipid metabolism</keyword>
<dbReference type="PANTHER" id="PTHR11941:SF169">
    <property type="entry name" value="(7AS)-7A-METHYL-1,5-DIOXO-2,3,5,6,7,7A-HEXAHYDRO-1H-INDENE-CARBOXYL-COA HYDROLASE"/>
    <property type="match status" value="1"/>
</dbReference>
<dbReference type="OrthoDB" id="4284283at2"/>
<proteinExistence type="inferred from homology"/>
<gene>
    <name evidence="5" type="ORF">SAMN06893097_101426</name>
</gene>